<dbReference type="CDD" id="cd02440">
    <property type="entry name" value="AdoMet_MTases"/>
    <property type="match status" value="1"/>
</dbReference>
<organism evidence="5 6">
    <name type="scientific">Methylomonas fluvii</name>
    <dbReference type="NCBI Taxonomy" id="1854564"/>
    <lineage>
        <taxon>Bacteria</taxon>
        <taxon>Pseudomonadati</taxon>
        <taxon>Pseudomonadota</taxon>
        <taxon>Gammaproteobacteria</taxon>
        <taxon>Methylococcales</taxon>
        <taxon>Methylococcaceae</taxon>
        <taxon>Methylomonas</taxon>
    </lineage>
</organism>
<evidence type="ECO:0000256" key="3">
    <source>
        <dbReference type="ARBA" id="ARBA00022691"/>
    </source>
</evidence>
<dbReference type="PANTHER" id="PTHR43464:SF19">
    <property type="entry name" value="UBIQUINONE BIOSYNTHESIS O-METHYLTRANSFERASE, MITOCHONDRIAL"/>
    <property type="match status" value="1"/>
</dbReference>
<evidence type="ECO:0000256" key="2">
    <source>
        <dbReference type="ARBA" id="ARBA00022679"/>
    </source>
</evidence>
<evidence type="ECO:0000259" key="4">
    <source>
        <dbReference type="Pfam" id="PF08241"/>
    </source>
</evidence>
<dbReference type="Proteomes" id="UP000641152">
    <property type="component" value="Unassembled WGS sequence"/>
</dbReference>
<dbReference type="EMBL" id="JACXST010000003">
    <property type="protein sequence ID" value="MBD9362464.1"/>
    <property type="molecule type" value="Genomic_DNA"/>
</dbReference>
<gene>
    <name evidence="5" type="ORF">EBB_18505</name>
</gene>
<dbReference type="GO" id="GO:0032259">
    <property type="term" value="P:methylation"/>
    <property type="evidence" value="ECO:0007669"/>
    <property type="project" value="UniProtKB-KW"/>
</dbReference>
<dbReference type="InterPro" id="IPR013216">
    <property type="entry name" value="Methyltransf_11"/>
</dbReference>
<proteinExistence type="predicted"/>
<reference evidence="5 6" key="1">
    <citation type="submission" date="2020-09" db="EMBL/GenBank/DDBJ databases">
        <title>Methylomonas albis sp. nov. and Methylomonas fluvii sp. nov.: Two cold-adapted methanotrophs from the River Elbe and an amended description of Methylovulum psychrotolerans strain Eb1.</title>
        <authorList>
            <person name="Bussmann I.K."/>
            <person name="Klings K.-W."/>
            <person name="Warnstedt J."/>
            <person name="Hoppert M."/>
            <person name="Saborowski A."/>
            <person name="Horn F."/>
            <person name="Liebner S."/>
        </authorList>
    </citation>
    <scope>NUCLEOTIDE SEQUENCE [LARGE SCALE GENOMIC DNA]</scope>
    <source>
        <strain evidence="5 6">EbB</strain>
    </source>
</reference>
<sequence>MQSDKVADKASREIALKTDEKKLKTLAVTLRWENRYRNEEHLTGEGAFCPELDTLDPDFSESLGLYGLESGKLLEIGAGVGMQAIGYAQLGFEVTATDVSATAINTARSNAAKQEIPAASLAFVTDNILSTTLRDTFDVVADRGCFATLKSWELEDYCRNVRRLLKDNGLFLLKANAGQYGMVKPLESLFRVEKSWDTFYHGQQTQGPPALFFILRPRLLLEQQFGGTGP</sequence>
<comment type="caution">
    <text evidence="5">The sequence shown here is derived from an EMBL/GenBank/DDBJ whole genome shotgun (WGS) entry which is preliminary data.</text>
</comment>
<dbReference type="Gene3D" id="3.40.50.150">
    <property type="entry name" value="Vaccinia Virus protein VP39"/>
    <property type="match status" value="1"/>
</dbReference>
<dbReference type="GO" id="GO:0008168">
    <property type="term" value="F:methyltransferase activity"/>
    <property type="evidence" value="ECO:0007669"/>
    <property type="project" value="UniProtKB-KW"/>
</dbReference>
<dbReference type="SUPFAM" id="SSF53335">
    <property type="entry name" value="S-adenosyl-L-methionine-dependent methyltransferases"/>
    <property type="match status" value="1"/>
</dbReference>
<dbReference type="InterPro" id="IPR029063">
    <property type="entry name" value="SAM-dependent_MTases_sf"/>
</dbReference>
<evidence type="ECO:0000313" key="5">
    <source>
        <dbReference type="EMBL" id="MBD9362464.1"/>
    </source>
</evidence>
<dbReference type="PANTHER" id="PTHR43464">
    <property type="entry name" value="METHYLTRANSFERASE"/>
    <property type="match status" value="1"/>
</dbReference>
<dbReference type="RefSeq" id="WP_192395239.1">
    <property type="nucleotide sequence ID" value="NZ_CAJHIU010000003.1"/>
</dbReference>
<name>A0ABR9DH83_9GAMM</name>
<accession>A0ABR9DH83</accession>
<keyword evidence="6" id="KW-1185">Reference proteome</keyword>
<evidence type="ECO:0000313" key="6">
    <source>
        <dbReference type="Proteomes" id="UP000641152"/>
    </source>
</evidence>
<keyword evidence="1 5" id="KW-0489">Methyltransferase</keyword>
<dbReference type="Pfam" id="PF08241">
    <property type="entry name" value="Methyltransf_11"/>
    <property type="match status" value="1"/>
</dbReference>
<evidence type="ECO:0000256" key="1">
    <source>
        <dbReference type="ARBA" id="ARBA00022603"/>
    </source>
</evidence>
<feature type="domain" description="Methyltransferase type 11" evidence="4">
    <location>
        <begin position="74"/>
        <end position="172"/>
    </location>
</feature>
<protein>
    <submittedName>
        <fullName evidence="5">Class I SAM-dependent methyltransferase</fullName>
    </submittedName>
</protein>
<keyword evidence="2" id="KW-0808">Transferase</keyword>
<keyword evidence="3" id="KW-0949">S-adenosyl-L-methionine</keyword>